<dbReference type="AlphaFoldDB" id="A0A9D3NRD1"/>
<organism evidence="5 6">
    <name type="scientific">Hemibagrus wyckioides</name>
    <dbReference type="NCBI Taxonomy" id="337641"/>
    <lineage>
        <taxon>Eukaryota</taxon>
        <taxon>Metazoa</taxon>
        <taxon>Chordata</taxon>
        <taxon>Craniata</taxon>
        <taxon>Vertebrata</taxon>
        <taxon>Euteleostomi</taxon>
        <taxon>Actinopterygii</taxon>
        <taxon>Neopterygii</taxon>
        <taxon>Teleostei</taxon>
        <taxon>Ostariophysi</taxon>
        <taxon>Siluriformes</taxon>
        <taxon>Bagridae</taxon>
        <taxon>Hemibagrus</taxon>
    </lineage>
</organism>
<evidence type="ECO:0000256" key="2">
    <source>
        <dbReference type="ARBA" id="ARBA00023054"/>
    </source>
</evidence>
<feature type="compositionally biased region" description="Polar residues" evidence="4">
    <location>
        <begin position="448"/>
        <end position="458"/>
    </location>
</feature>
<feature type="coiled-coil region" evidence="3">
    <location>
        <begin position="39"/>
        <end position="209"/>
    </location>
</feature>
<dbReference type="PANTHER" id="PTHR19212">
    <property type="entry name" value="LEUCINE RICH REPEAT IN FLII INTERACTING PROTEIN"/>
    <property type="match status" value="1"/>
</dbReference>
<dbReference type="InterPro" id="IPR019139">
    <property type="entry name" value="LRRFIP1/2"/>
</dbReference>
<dbReference type="OrthoDB" id="8962094at2759"/>
<comment type="similarity">
    <text evidence="1">Belongs to the LRRFIP family.</text>
</comment>
<dbReference type="Gene3D" id="1.20.5.4090">
    <property type="match status" value="6"/>
</dbReference>
<comment type="caution">
    <text evidence="5">The sequence shown here is derived from an EMBL/GenBank/DDBJ whole genome shotgun (WGS) entry which is preliminary data.</text>
</comment>
<feature type="region of interest" description="Disordered" evidence="4">
    <location>
        <begin position="402"/>
        <end position="458"/>
    </location>
</feature>
<dbReference type="PANTHER" id="PTHR19212:SF5">
    <property type="entry name" value="LEUCINE-RICH REPEAT FLIGHTLESS-INTERACTING PROTEIN 1"/>
    <property type="match status" value="1"/>
</dbReference>
<evidence type="ECO:0000256" key="3">
    <source>
        <dbReference type="SAM" id="Coils"/>
    </source>
</evidence>
<dbReference type="Proteomes" id="UP000824219">
    <property type="component" value="Linkage Group LG10"/>
</dbReference>
<reference evidence="5 6" key="1">
    <citation type="submission" date="2021-06" db="EMBL/GenBank/DDBJ databases">
        <title>Chromosome-level genome assembly of the red-tail catfish (Hemibagrus wyckioides).</title>
        <authorList>
            <person name="Shao F."/>
        </authorList>
    </citation>
    <scope>NUCLEOTIDE SEQUENCE [LARGE SCALE GENOMIC DNA]</scope>
    <source>
        <strain evidence="5">EC202008001</strain>
        <tissue evidence="5">Blood</tissue>
    </source>
</reference>
<evidence type="ECO:0000256" key="1">
    <source>
        <dbReference type="ARBA" id="ARBA00008275"/>
    </source>
</evidence>
<evidence type="ECO:0000313" key="5">
    <source>
        <dbReference type="EMBL" id="KAG7327129.1"/>
    </source>
</evidence>
<dbReference type="EMBL" id="JAHKSW010000010">
    <property type="protein sequence ID" value="KAG7327129.1"/>
    <property type="molecule type" value="Genomic_DNA"/>
</dbReference>
<dbReference type="GO" id="GO:0000978">
    <property type="term" value="F:RNA polymerase II cis-regulatory region sequence-specific DNA binding"/>
    <property type="evidence" value="ECO:0007669"/>
    <property type="project" value="TreeGrafter"/>
</dbReference>
<feature type="coiled-coil region" evidence="3">
    <location>
        <begin position="239"/>
        <end position="351"/>
    </location>
</feature>
<feature type="compositionally biased region" description="Basic and acidic residues" evidence="4">
    <location>
        <begin position="404"/>
        <end position="430"/>
    </location>
</feature>
<keyword evidence="2 3" id="KW-0175">Coiled coil</keyword>
<accession>A0A9D3NRD1</accession>
<name>A0A9D3NRD1_9TELE</name>
<keyword evidence="6" id="KW-1185">Reference proteome</keyword>
<dbReference type="Pfam" id="PF09738">
    <property type="entry name" value="LRRFIP"/>
    <property type="match status" value="2"/>
</dbReference>
<protein>
    <submittedName>
        <fullName evidence="5">Uncharacterized protein</fullName>
    </submittedName>
</protein>
<evidence type="ECO:0000256" key="4">
    <source>
        <dbReference type="SAM" id="MobiDB-lite"/>
    </source>
</evidence>
<evidence type="ECO:0000313" key="6">
    <source>
        <dbReference type="Proteomes" id="UP000824219"/>
    </source>
</evidence>
<dbReference type="GO" id="GO:0000981">
    <property type="term" value="F:DNA-binding transcription factor activity, RNA polymerase II-specific"/>
    <property type="evidence" value="ECO:0007669"/>
    <property type="project" value="TreeGrafter"/>
</dbReference>
<sequence length="458" mass="53196">MTCAVHVRDRASLSRGPVCEQATEPALVQSTKVHQDQMMQEAIKVIAVLEKERFKLEHQVKTLQDKVKDMENQLCDTHLQQEQEAHRLLKSEHQEMMETLTNNEKLLKVSLFEAEEKHQKAVETITKLEVEKSDLTDQVKTLRDTVEDMGNQLCETRLQYDDLKNVSLFEAEEKHQKAVETITKLEVEKSDLTDQVKTLRDTVEDMGNQLYETRLQYDDLKNREQEAHRLLKSEYQEMMETLTNNESLLKVSLAEAEEKHQKAVETITQLEEEKSDLTDQVKTLRDTVEDMGNQLFHTYLRCDELKNVSLSEAEEKHQKAVETITKLEEEKSDLTDQVKTLRDTVEDMGNQLCETHLQCDDLKNTRLHCEKEQEAHRLLKSEHQEMMETLTNSEKLLKVSLSETEEKHQKAVETITRLEEEKSDLTDQKPGKSHRSKKNRLPEPENVLKSSGCLSESD</sequence>
<proteinExistence type="inferred from homology"/>
<gene>
    <name evidence="5" type="ORF">KOW79_008735</name>
</gene>